<organism evidence="2 3">
    <name type="scientific">Sediminitomix flava</name>
    <dbReference type="NCBI Taxonomy" id="379075"/>
    <lineage>
        <taxon>Bacteria</taxon>
        <taxon>Pseudomonadati</taxon>
        <taxon>Bacteroidota</taxon>
        <taxon>Cytophagia</taxon>
        <taxon>Cytophagales</taxon>
        <taxon>Flammeovirgaceae</taxon>
        <taxon>Sediminitomix</taxon>
    </lineage>
</organism>
<dbReference type="Proteomes" id="UP000245535">
    <property type="component" value="Unassembled WGS sequence"/>
</dbReference>
<accession>A0A315ZBF7</accession>
<protein>
    <submittedName>
        <fullName evidence="2">Thioredoxin-like protein</fullName>
    </submittedName>
</protein>
<evidence type="ECO:0000313" key="2">
    <source>
        <dbReference type="EMBL" id="PWJ42916.1"/>
    </source>
</evidence>
<sequence length="78" mass="8523">MSTEIKILHSSCCSKNSPIRSQIEAVAKAKGIEVNIQELSDIQETMAYGAMSFPSIVVNGKLYDYKKLSSDDQLAAIL</sequence>
<proteinExistence type="predicted"/>
<dbReference type="SUPFAM" id="SSF52833">
    <property type="entry name" value="Thioredoxin-like"/>
    <property type="match status" value="1"/>
</dbReference>
<feature type="domain" description="Thioredoxin-like fold" evidence="1">
    <location>
        <begin position="4"/>
        <end position="75"/>
    </location>
</feature>
<dbReference type="Pfam" id="PF13192">
    <property type="entry name" value="Thioredoxin_3"/>
    <property type="match status" value="1"/>
</dbReference>
<dbReference type="InterPro" id="IPR012336">
    <property type="entry name" value="Thioredoxin-like_fold"/>
</dbReference>
<dbReference type="Gene3D" id="3.40.30.10">
    <property type="entry name" value="Glutaredoxin"/>
    <property type="match status" value="1"/>
</dbReference>
<dbReference type="AlphaFoldDB" id="A0A315ZBF7"/>
<reference evidence="2 3" key="1">
    <citation type="submission" date="2018-03" db="EMBL/GenBank/DDBJ databases">
        <title>Genomic Encyclopedia of Archaeal and Bacterial Type Strains, Phase II (KMG-II): from individual species to whole genera.</title>
        <authorList>
            <person name="Goeker M."/>
        </authorList>
    </citation>
    <scope>NUCLEOTIDE SEQUENCE [LARGE SCALE GENOMIC DNA]</scope>
    <source>
        <strain evidence="2 3">DSM 28229</strain>
    </source>
</reference>
<name>A0A315ZBF7_SEDFL</name>
<dbReference type="RefSeq" id="WP_109617035.1">
    <property type="nucleotide sequence ID" value="NZ_QGDO01000002.1"/>
</dbReference>
<evidence type="ECO:0000259" key="1">
    <source>
        <dbReference type="Pfam" id="PF13192"/>
    </source>
</evidence>
<keyword evidence="3" id="KW-1185">Reference proteome</keyword>
<dbReference type="EMBL" id="QGDO01000002">
    <property type="protein sequence ID" value="PWJ42916.1"/>
    <property type="molecule type" value="Genomic_DNA"/>
</dbReference>
<evidence type="ECO:0000313" key="3">
    <source>
        <dbReference type="Proteomes" id="UP000245535"/>
    </source>
</evidence>
<comment type="caution">
    <text evidence="2">The sequence shown here is derived from an EMBL/GenBank/DDBJ whole genome shotgun (WGS) entry which is preliminary data.</text>
</comment>
<gene>
    <name evidence="2" type="ORF">BC781_102462</name>
</gene>
<dbReference type="OrthoDB" id="9800630at2"/>
<dbReference type="InterPro" id="IPR036249">
    <property type="entry name" value="Thioredoxin-like_sf"/>
</dbReference>